<dbReference type="Gene3D" id="3.40.50.12780">
    <property type="entry name" value="N-terminal domain of ligase-like"/>
    <property type="match status" value="1"/>
</dbReference>
<evidence type="ECO:0000259" key="1">
    <source>
        <dbReference type="Pfam" id="PF00501"/>
    </source>
</evidence>
<dbReference type="InterPro" id="IPR045851">
    <property type="entry name" value="AMP-bd_C_sf"/>
</dbReference>
<dbReference type="InterPro" id="IPR042099">
    <property type="entry name" value="ANL_N_sf"/>
</dbReference>
<dbReference type="PANTHER" id="PTHR43767:SF1">
    <property type="entry name" value="NONRIBOSOMAL PEPTIDE SYNTHASE PES1 (EUROFUNG)-RELATED"/>
    <property type="match status" value="1"/>
</dbReference>
<dbReference type="InterPro" id="IPR000873">
    <property type="entry name" value="AMP-dep_synth/lig_dom"/>
</dbReference>
<feature type="domain" description="AMP-binding enzyme C-terminal" evidence="2">
    <location>
        <begin position="406"/>
        <end position="443"/>
    </location>
</feature>
<dbReference type="Gene3D" id="3.30.300.30">
    <property type="match status" value="1"/>
</dbReference>
<dbReference type="Pfam" id="PF00501">
    <property type="entry name" value="AMP-binding"/>
    <property type="match status" value="1"/>
</dbReference>
<protein>
    <submittedName>
        <fullName evidence="3">Class I adenylate-forming enzyme family protein</fullName>
    </submittedName>
</protein>
<dbReference type="PANTHER" id="PTHR43767">
    <property type="entry name" value="LONG-CHAIN-FATTY-ACID--COA LIGASE"/>
    <property type="match status" value="1"/>
</dbReference>
<feature type="domain" description="AMP-dependent synthetase/ligase" evidence="1">
    <location>
        <begin position="16"/>
        <end position="357"/>
    </location>
</feature>
<evidence type="ECO:0000313" key="3">
    <source>
        <dbReference type="EMBL" id="MFD1937486.1"/>
    </source>
</evidence>
<reference evidence="4" key="1">
    <citation type="journal article" date="2019" name="Int. J. Syst. Evol. Microbiol.">
        <title>The Global Catalogue of Microorganisms (GCM) 10K type strain sequencing project: providing services to taxonomists for standard genome sequencing and annotation.</title>
        <authorList>
            <consortium name="The Broad Institute Genomics Platform"/>
            <consortium name="The Broad Institute Genome Sequencing Center for Infectious Disease"/>
            <person name="Wu L."/>
            <person name="Ma J."/>
        </authorList>
    </citation>
    <scope>NUCLEOTIDE SEQUENCE [LARGE SCALE GENOMIC DNA]</scope>
    <source>
        <strain evidence="4">ICMP 6774ER</strain>
    </source>
</reference>
<evidence type="ECO:0000259" key="2">
    <source>
        <dbReference type="Pfam" id="PF13193"/>
    </source>
</evidence>
<sequence length="448" mass="47011">MSLGQSVFAGVRAAGPRDVLVCGRRRLTGDDVLEMVAGAAAVLRARGVRRGDTIACMSGRQPESTVARLVMLELGCPVVHLLPGLPIEAAVKTMRMLGTTVLLHEPCRQDDAERLLDAYPVPIVYRLDADLFSTPHGGLVGPPKVLPESLSAVAFTNGTTGGAKAVAFSQRAERAHLAAARATLAPEPWRFLVAPGHYVPDQLVLWTLATGGTAVLLDDADVGREHEMIAGEGVTHTLAGRPIELYELAGRMGPVALGEGPGTLRLVLYGGAAAVPTRSREVVMGLGPVALQCYGLTEAGFVTTLSPLDHLRPDRVTSVGRPLEGVEVCVRDLEGRALRVGQVGEVWVQSTQIMSGYVGDPARTAATLRDGWVRTGDLGHLNADGYLFLVDRVDNRPADGVYAHPIEHVLTSHPAVADAAVLGVPCEGGHAVAGTVVRRAGGAEPATT</sequence>
<dbReference type="EMBL" id="JBHUFV010000061">
    <property type="protein sequence ID" value="MFD1937486.1"/>
    <property type="molecule type" value="Genomic_DNA"/>
</dbReference>
<dbReference type="Proteomes" id="UP001597368">
    <property type="component" value="Unassembled WGS sequence"/>
</dbReference>
<dbReference type="Pfam" id="PF13193">
    <property type="entry name" value="AMP-binding_C"/>
    <property type="match status" value="1"/>
</dbReference>
<keyword evidence="4" id="KW-1185">Reference proteome</keyword>
<accession>A0ABW4T6S7</accession>
<dbReference type="SUPFAM" id="SSF56801">
    <property type="entry name" value="Acetyl-CoA synthetase-like"/>
    <property type="match status" value="1"/>
</dbReference>
<gene>
    <name evidence="3" type="ORF">ACFSKW_39055</name>
</gene>
<dbReference type="RefSeq" id="WP_379578716.1">
    <property type="nucleotide sequence ID" value="NZ_JBHUFV010000061.1"/>
</dbReference>
<name>A0ABW4T6S7_9ACTN</name>
<organism evidence="3 4">
    <name type="scientific">Nonomuraea mangrovi</name>
    <dbReference type="NCBI Taxonomy" id="2316207"/>
    <lineage>
        <taxon>Bacteria</taxon>
        <taxon>Bacillati</taxon>
        <taxon>Actinomycetota</taxon>
        <taxon>Actinomycetes</taxon>
        <taxon>Streptosporangiales</taxon>
        <taxon>Streptosporangiaceae</taxon>
        <taxon>Nonomuraea</taxon>
    </lineage>
</organism>
<proteinExistence type="predicted"/>
<comment type="caution">
    <text evidence="3">The sequence shown here is derived from an EMBL/GenBank/DDBJ whole genome shotgun (WGS) entry which is preliminary data.</text>
</comment>
<dbReference type="InterPro" id="IPR025110">
    <property type="entry name" value="AMP-bd_C"/>
</dbReference>
<evidence type="ECO:0000313" key="4">
    <source>
        <dbReference type="Proteomes" id="UP001597368"/>
    </source>
</evidence>
<dbReference type="InterPro" id="IPR050237">
    <property type="entry name" value="ATP-dep_AMP-bd_enzyme"/>
</dbReference>